<dbReference type="GO" id="GO:0016787">
    <property type="term" value="F:hydrolase activity"/>
    <property type="evidence" value="ECO:0007669"/>
    <property type="project" value="UniProtKB-KW"/>
</dbReference>
<name>D2V9L7_NAEGR</name>
<feature type="domain" description="Phospholipase/carboxylesterase/thioesterase" evidence="1">
    <location>
        <begin position="94"/>
        <end position="230"/>
    </location>
</feature>
<dbReference type="eggNOG" id="KOG1552">
    <property type="taxonomic scope" value="Eukaryota"/>
</dbReference>
<dbReference type="InParanoid" id="D2V9L7"/>
<evidence type="ECO:0000259" key="1">
    <source>
        <dbReference type="Pfam" id="PF02230"/>
    </source>
</evidence>
<dbReference type="OMA" id="TGQASEC"/>
<dbReference type="SUPFAM" id="SSF53474">
    <property type="entry name" value="alpha/beta-Hydrolases"/>
    <property type="match status" value="1"/>
</dbReference>
<dbReference type="RefSeq" id="XP_002679229.1">
    <property type="nucleotide sequence ID" value="XM_002679183.1"/>
</dbReference>
<keyword evidence="3" id="KW-1185">Reference proteome</keyword>
<dbReference type="GeneID" id="8859848"/>
<dbReference type="Pfam" id="PF02230">
    <property type="entry name" value="Abhydrolase_2"/>
    <property type="match status" value="1"/>
</dbReference>
<evidence type="ECO:0000313" key="3">
    <source>
        <dbReference type="Proteomes" id="UP000006671"/>
    </source>
</evidence>
<dbReference type="InterPro" id="IPR003140">
    <property type="entry name" value="PLipase/COase/thioEstase"/>
</dbReference>
<sequence>MGNVVASYVFAPPKPTYDESYPYPVTFLTTKSKKMIPCYFMKANKDTTTTIIYSHGNAADIGAMYDFLVVLRDHLNVNVLHYEYVGYGLANQYQPSESDTYESAEAAYEFLTKAQNIPPKDIVIFGTSVGSGPSCYLASKYPVRGLILECPFVSICRIVSTSVFLRPVDMFVNVNRIPNVNAPVIIFHGTKDDVVPYEHGKTLFENVQKKYQYKFITLEGGSHHDIIERLTLKTYIQTLKTYLLSLSVDK</sequence>
<dbReference type="OrthoDB" id="446723at2759"/>
<accession>D2V9L7</accession>
<reference evidence="2 3" key="1">
    <citation type="journal article" date="2010" name="Cell">
        <title>The genome of Naegleria gruberi illuminates early eukaryotic versatility.</title>
        <authorList>
            <person name="Fritz-Laylin L.K."/>
            <person name="Prochnik S.E."/>
            <person name="Ginger M.L."/>
            <person name="Dacks J.B."/>
            <person name="Carpenter M.L."/>
            <person name="Field M.C."/>
            <person name="Kuo A."/>
            <person name="Paredez A."/>
            <person name="Chapman J."/>
            <person name="Pham J."/>
            <person name="Shu S."/>
            <person name="Neupane R."/>
            <person name="Cipriano M."/>
            <person name="Mancuso J."/>
            <person name="Tu H."/>
            <person name="Salamov A."/>
            <person name="Lindquist E."/>
            <person name="Shapiro H."/>
            <person name="Lucas S."/>
            <person name="Grigoriev I.V."/>
            <person name="Cande W.Z."/>
            <person name="Fulton C."/>
            <person name="Rokhsar D.S."/>
            <person name="Dawson S.C."/>
        </authorList>
    </citation>
    <scope>NUCLEOTIDE SEQUENCE [LARGE SCALE GENOMIC DNA]</scope>
    <source>
        <strain evidence="2 3">NEG-M</strain>
    </source>
</reference>
<organism evidence="3">
    <name type="scientific">Naegleria gruberi</name>
    <name type="common">Amoeba</name>
    <dbReference type="NCBI Taxonomy" id="5762"/>
    <lineage>
        <taxon>Eukaryota</taxon>
        <taxon>Discoba</taxon>
        <taxon>Heterolobosea</taxon>
        <taxon>Tetramitia</taxon>
        <taxon>Eutetramitia</taxon>
        <taxon>Vahlkampfiidae</taxon>
        <taxon>Naegleria</taxon>
    </lineage>
</organism>
<proteinExistence type="predicted"/>
<dbReference type="Proteomes" id="UP000006671">
    <property type="component" value="Unassembled WGS sequence"/>
</dbReference>
<dbReference type="KEGG" id="ngr:NAEGRDRAFT_79086"/>
<dbReference type="EMBL" id="GG738858">
    <property type="protein sequence ID" value="EFC46485.1"/>
    <property type="molecule type" value="Genomic_DNA"/>
</dbReference>
<keyword evidence="2" id="KW-0378">Hydrolase</keyword>
<dbReference type="InterPro" id="IPR029058">
    <property type="entry name" value="AB_hydrolase_fold"/>
</dbReference>
<dbReference type="VEuPathDB" id="AmoebaDB:NAEGRDRAFT_79086"/>
<dbReference type="Gene3D" id="3.40.50.1820">
    <property type="entry name" value="alpha/beta hydrolase"/>
    <property type="match status" value="1"/>
</dbReference>
<dbReference type="STRING" id="5762.D2V9L7"/>
<evidence type="ECO:0000313" key="2">
    <source>
        <dbReference type="EMBL" id="EFC46485.1"/>
    </source>
</evidence>
<dbReference type="PANTHER" id="PTHR12277:SF81">
    <property type="entry name" value="PROTEIN ABHD13"/>
    <property type="match status" value="1"/>
</dbReference>
<dbReference type="PANTHER" id="PTHR12277">
    <property type="entry name" value="ALPHA/BETA HYDROLASE DOMAIN-CONTAINING PROTEIN"/>
    <property type="match status" value="1"/>
</dbReference>
<protein>
    <submittedName>
        <fullName evidence="2">Hydrolase</fullName>
    </submittedName>
</protein>
<gene>
    <name evidence="2" type="ORF">NAEGRDRAFT_79086</name>
</gene>
<dbReference type="AlphaFoldDB" id="D2V9L7"/>